<accession>A0ABR2UTJ1</accession>
<evidence type="ECO:0000256" key="1">
    <source>
        <dbReference type="SAM" id="MobiDB-lite"/>
    </source>
</evidence>
<feature type="compositionally biased region" description="Polar residues" evidence="1">
    <location>
        <begin position="497"/>
        <end position="521"/>
    </location>
</feature>
<organism evidence="2 3">
    <name type="scientific">Seiridium unicorne</name>
    <dbReference type="NCBI Taxonomy" id="138068"/>
    <lineage>
        <taxon>Eukaryota</taxon>
        <taxon>Fungi</taxon>
        <taxon>Dikarya</taxon>
        <taxon>Ascomycota</taxon>
        <taxon>Pezizomycotina</taxon>
        <taxon>Sordariomycetes</taxon>
        <taxon>Xylariomycetidae</taxon>
        <taxon>Amphisphaeriales</taxon>
        <taxon>Sporocadaceae</taxon>
        <taxon>Seiridium</taxon>
    </lineage>
</organism>
<comment type="caution">
    <text evidence="2">The sequence shown here is derived from an EMBL/GenBank/DDBJ whole genome shotgun (WGS) entry which is preliminary data.</text>
</comment>
<feature type="region of interest" description="Disordered" evidence="1">
    <location>
        <begin position="234"/>
        <end position="307"/>
    </location>
</feature>
<reference evidence="2 3" key="1">
    <citation type="journal article" date="2024" name="J. Plant Pathol.">
        <title>Sequence and assembly of the genome of Seiridium unicorne, isolate CBS 538.82, causal agent of cypress canker disease.</title>
        <authorList>
            <person name="Scali E."/>
            <person name="Rocca G.D."/>
            <person name="Danti R."/>
            <person name="Garbelotto M."/>
            <person name="Barberini S."/>
            <person name="Baroncelli R."/>
            <person name="Emiliani G."/>
        </authorList>
    </citation>
    <scope>NUCLEOTIDE SEQUENCE [LARGE SCALE GENOMIC DNA]</scope>
    <source>
        <strain evidence="2 3">BM-138-508</strain>
    </source>
</reference>
<dbReference type="EMBL" id="JARVKF010000395">
    <property type="protein sequence ID" value="KAK9417901.1"/>
    <property type="molecule type" value="Genomic_DNA"/>
</dbReference>
<feature type="compositionally biased region" description="Basic and acidic residues" evidence="1">
    <location>
        <begin position="236"/>
        <end position="245"/>
    </location>
</feature>
<keyword evidence="3" id="KW-1185">Reference proteome</keyword>
<protein>
    <submittedName>
        <fullName evidence="2">Clr5 domain-containing protein</fullName>
    </submittedName>
</protein>
<evidence type="ECO:0000313" key="3">
    <source>
        <dbReference type="Proteomes" id="UP001408356"/>
    </source>
</evidence>
<gene>
    <name evidence="2" type="ORF">SUNI508_08549</name>
</gene>
<sequence length="684" mass="76452">MENSVSDLLDGLKSSRRLGIAQSFMVGGVLEVAEDLHPLNSYNEEFWQRMLGHPVVPVIVQGYPISPRLEQGSGLEFLFDVLLDTASAQKAHAVADCVHHGRYKTRSAVVDWTDGMYYWYKAGSSKNPAYLNENSGSHAVGNSKYGARVEADRSGRNHVVCSHAEQLIHGQPRFDDSTWENALSTSESITSSSLKSGAYSISSSSEVARIRNGEYPISEFLKSVCCRSIAEFQNRGNEEASEKPSDQLSTKATRGEGSSYEVTGNSSGKNSSRKRQRKDSKSSGEDDDERDSRDAIGPKTQKLDGTSKPENLACPFWKFDPNKHPKCLKSRLTSISYVKQHMRRSHTPKYYCQRCYLTFSTERDRNGHMETFCELCPLAITHAVWSPQSMELQKKGRGTGREQWCKMWEILFPDHTPPPSIYVDLDQSDDFCMLREFSRRCGPRIVQQELDAQRLLPGAWVANKEVLRAIGSALDMIFENYRQSGLASPSDDRHSVPSRSQNRSSDARCSQPYTQRRSTIDSGILAASPSSSSLRIQGNVSRDDFVANGNRKRNDYMEIGEFSGPETSGQADAFQPNQAASLRDIEGAAGPTTHDQAARWEPSITNYHENSVQPTLADGPRIQNFWENDIFPMNPSLIAHATNGPAPSGVDQEELYSYQDFNFNPDDFEFSSENFSFDLSFDGE</sequence>
<feature type="region of interest" description="Disordered" evidence="1">
    <location>
        <begin position="485"/>
        <end position="536"/>
    </location>
</feature>
<dbReference type="PANTHER" id="PTHR38166">
    <property type="entry name" value="C2H2-TYPE DOMAIN-CONTAINING PROTEIN-RELATED"/>
    <property type="match status" value="1"/>
</dbReference>
<dbReference type="Proteomes" id="UP001408356">
    <property type="component" value="Unassembled WGS sequence"/>
</dbReference>
<feature type="compositionally biased region" description="Basic and acidic residues" evidence="1">
    <location>
        <begin position="279"/>
        <end position="307"/>
    </location>
</feature>
<dbReference type="PANTHER" id="PTHR38166:SF1">
    <property type="entry name" value="C2H2-TYPE DOMAIN-CONTAINING PROTEIN"/>
    <property type="match status" value="1"/>
</dbReference>
<evidence type="ECO:0000313" key="2">
    <source>
        <dbReference type="EMBL" id="KAK9417901.1"/>
    </source>
</evidence>
<proteinExistence type="predicted"/>
<feature type="compositionally biased region" description="Polar residues" evidence="1">
    <location>
        <begin position="260"/>
        <end position="270"/>
    </location>
</feature>
<name>A0ABR2UTJ1_9PEZI</name>